<feature type="chain" id="PRO_5012126107" description="Sel1 repeat family protein" evidence="2">
    <location>
        <begin position="27"/>
        <end position="263"/>
    </location>
</feature>
<dbReference type="SMART" id="SM00671">
    <property type="entry name" value="SEL1"/>
    <property type="match status" value="4"/>
</dbReference>
<sequence>MARGVRILVCVGLFLGLAVCPSGSFAADKAAPGKPAPVKAAQKTSPPAGVKGGAPAQPNPAAMFPAVTLPPASPEEIAKLREAAAVYEKKDYTKAIAILTPMADAGSARAAFSLGLMAMRGHGMPMSTEVAERWWTKSAKGGFPDAQYHLGFMYHQSLRGGRNPELIARLWSLAAAQGQGDAMYGMGFMYRAGDGVPKDEKKSLKMFTDAADLGHPGAAYEAGLMYKYGRTGAAKDLAKARVYLKKAADAGVPQARQELAGIK</sequence>
<protein>
    <recommendedName>
        <fullName evidence="4">Sel1 repeat family protein</fullName>
    </recommendedName>
</protein>
<feature type="region of interest" description="Disordered" evidence="1">
    <location>
        <begin position="31"/>
        <end position="65"/>
    </location>
</feature>
<dbReference type="InterPro" id="IPR011990">
    <property type="entry name" value="TPR-like_helical_dom_sf"/>
</dbReference>
<reference evidence="3" key="1">
    <citation type="submission" date="2016-04" db="EMBL/GenBank/DDBJ databases">
        <authorList>
            <person name="Evans L.H."/>
            <person name="Alamgir A."/>
            <person name="Owens N."/>
            <person name="Weber N.D."/>
            <person name="Virtaneva K."/>
            <person name="Barbian K."/>
            <person name="Babar A."/>
            <person name="Rosenke K."/>
        </authorList>
    </citation>
    <scope>NUCLEOTIDE SEQUENCE</scope>
    <source>
        <strain evidence="3">86</strain>
    </source>
</reference>
<keyword evidence="2" id="KW-0732">Signal</keyword>
<dbReference type="PANTHER" id="PTHR11102">
    <property type="entry name" value="SEL-1-LIKE PROTEIN"/>
    <property type="match status" value="1"/>
</dbReference>
<dbReference type="InterPro" id="IPR006597">
    <property type="entry name" value="Sel1-like"/>
</dbReference>
<organism evidence="3">
    <name type="scientific">uncultured delta proteobacterium</name>
    <dbReference type="NCBI Taxonomy" id="34034"/>
    <lineage>
        <taxon>Bacteria</taxon>
        <taxon>Deltaproteobacteria</taxon>
        <taxon>environmental samples</taxon>
    </lineage>
</organism>
<evidence type="ECO:0000256" key="2">
    <source>
        <dbReference type="SAM" id="SignalP"/>
    </source>
</evidence>
<gene>
    <name evidence="3" type="ORF">KL86DPRO_70141</name>
</gene>
<dbReference type="EMBL" id="FLUQ01000007">
    <property type="protein sequence ID" value="SBW11040.1"/>
    <property type="molecule type" value="Genomic_DNA"/>
</dbReference>
<name>A0A212KH53_9DELT</name>
<dbReference type="Pfam" id="PF08238">
    <property type="entry name" value="Sel1"/>
    <property type="match status" value="5"/>
</dbReference>
<feature type="signal peptide" evidence="2">
    <location>
        <begin position="1"/>
        <end position="26"/>
    </location>
</feature>
<evidence type="ECO:0000256" key="1">
    <source>
        <dbReference type="SAM" id="MobiDB-lite"/>
    </source>
</evidence>
<accession>A0A212KH53</accession>
<dbReference type="PANTHER" id="PTHR11102:SF160">
    <property type="entry name" value="ERAD-ASSOCIATED E3 UBIQUITIN-PROTEIN LIGASE COMPONENT HRD3"/>
    <property type="match status" value="1"/>
</dbReference>
<evidence type="ECO:0008006" key="4">
    <source>
        <dbReference type="Google" id="ProtNLM"/>
    </source>
</evidence>
<proteinExistence type="predicted"/>
<dbReference type="SUPFAM" id="SSF81901">
    <property type="entry name" value="HCP-like"/>
    <property type="match status" value="1"/>
</dbReference>
<dbReference type="AlphaFoldDB" id="A0A212KH53"/>
<evidence type="ECO:0000313" key="3">
    <source>
        <dbReference type="EMBL" id="SBW11040.1"/>
    </source>
</evidence>
<feature type="compositionally biased region" description="Low complexity" evidence="1">
    <location>
        <begin position="31"/>
        <end position="41"/>
    </location>
</feature>
<dbReference type="InterPro" id="IPR050767">
    <property type="entry name" value="Sel1_AlgK"/>
</dbReference>
<dbReference type="Gene3D" id="1.25.40.10">
    <property type="entry name" value="Tetratricopeptide repeat domain"/>
    <property type="match status" value="1"/>
</dbReference>